<gene>
    <name evidence="1" type="ORF">IC621_21180</name>
</gene>
<proteinExistence type="predicted"/>
<protein>
    <submittedName>
        <fullName evidence="1">Uncharacterized protein</fullName>
    </submittedName>
</protein>
<dbReference type="EMBL" id="JACXAI010000036">
    <property type="protein sequence ID" value="MBD1382719.1"/>
    <property type="molecule type" value="Genomic_DNA"/>
</dbReference>
<evidence type="ECO:0000313" key="1">
    <source>
        <dbReference type="EMBL" id="MBD1382719.1"/>
    </source>
</evidence>
<keyword evidence="2" id="KW-1185">Reference proteome</keyword>
<dbReference type="RefSeq" id="WP_191161199.1">
    <property type="nucleotide sequence ID" value="NZ_JACXAI010000036.1"/>
</dbReference>
<sequence length="60" mass="6864">MAYGFILKQTDVIELQIVIEGALTELDSSLSSKQLSPIIRRSLMEKQQTLMRIKEILKTN</sequence>
<dbReference type="Proteomes" id="UP000626844">
    <property type="component" value="Unassembled WGS sequence"/>
</dbReference>
<organism evidence="1 2">
    <name type="scientific">Metabacillus arenae</name>
    <dbReference type="NCBI Taxonomy" id="2771434"/>
    <lineage>
        <taxon>Bacteria</taxon>
        <taxon>Bacillati</taxon>
        <taxon>Bacillota</taxon>
        <taxon>Bacilli</taxon>
        <taxon>Bacillales</taxon>
        <taxon>Bacillaceae</taxon>
        <taxon>Metabacillus</taxon>
    </lineage>
</organism>
<name>A0A926NJ81_9BACI</name>
<reference evidence="1" key="1">
    <citation type="submission" date="2020-09" db="EMBL/GenBank/DDBJ databases">
        <title>A novel bacterium of genus Bacillus, isolated from South China Sea.</title>
        <authorList>
            <person name="Huang H."/>
            <person name="Mo K."/>
            <person name="Hu Y."/>
        </authorList>
    </citation>
    <scope>NUCLEOTIDE SEQUENCE</scope>
    <source>
        <strain evidence="1">IB182487</strain>
    </source>
</reference>
<comment type="caution">
    <text evidence="1">The sequence shown here is derived from an EMBL/GenBank/DDBJ whole genome shotgun (WGS) entry which is preliminary data.</text>
</comment>
<evidence type="ECO:0000313" key="2">
    <source>
        <dbReference type="Proteomes" id="UP000626844"/>
    </source>
</evidence>
<dbReference type="AlphaFoldDB" id="A0A926NJ81"/>
<accession>A0A926NJ81</accession>